<evidence type="ECO:0000256" key="2">
    <source>
        <dbReference type="ARBA" id="ARBA00022475"/>
    </source>
</evidence>
<dbReference type="SMART" id="SM00112">
    <property type="entry name" value="CA"/>
    <property type="match status" value="13"/>
</dbReference>
<feature type="domain" description="Cadherin" evidence="16">
    <location>
        <begin position="473"/>
        <end position="668"/>
    </location>
</feature>
<dbReference type="EMBL" id="WJQU01000004">
    <property type="protein sequence ID" value="KAJ6636635.1"/>
    <property type="molecule type" value="Genomic_DNA"/>
</dbReference>
<protein>
    <submittedName>
        <fullName evidence="17">Cadherin-87A</fullName>
    </submittedName>
</protein>
<evidence type="ECO:0000313" key="18">
    <source>
        <dbReference type="Proteomes" id="UP001151699"/>
    </source>
</evidence>
<sequence length="1932" mass="214174">MSIFDVIIFLVMFTVQWNLGACNLPPVFTQDMNNLALSEATPVGTVVYRLEGFDPEESDVTYGLIGTDNFKVDSKTGDVEVVKPLDRELHDTLSFLVTIKDRLESNRDSIDDNLVKVPINVIVLDENDNSPTFQNVPYECEIREDALPGTTVFDSVWVTDKDSVGENLNVTCLAQSQNLDACQIFSVEPIKSEQDFLKAVVILKEPLDYNDQMIYHLNLLASDGTHTASTGLEIRVNDVQNTPPIFQGSLAAVIDEDSPIGTLVMTIQARDGDRGQPRKIAYDLITNPMDYFLLNDKTGELRTAKPLDKEALEDATGLVVVIVRARELVNGVPLNDDSTISITQASITIRDVNDSPPTFNQNNYFVSLSENTAIGTPLPVEITVTDPDVGQNAIFTLHLEDVSGVFDVEPKLVMGSSQVSIRVANGSLDYENPNQRKFIVLVVAQEIGTSNRTSTATITVSITDTNDNRPVFDEESYSISVLETAHAGQLITTISAKDLDSGHFGEQGIRYSLSGTGAELFHVDAMTGAITVAKCPPTTIRAKRQIFSEENDFDMQNSKNVNVTVVGKTGVIEIDSNTEMTGNELSYHTMDVKDEYDVEKNTYVVDFTTDPSMVDSASTPGTAPCLDYETQPVYFLSYKATDDEGKGQATVVSLRITVIDANDSPPVCESPLYRASLDEGATSFDPPLFIKARDPDTSSDINYKLIGDDLVSKLFAIDRRSGQLTINDTSSLDVNRLKSDKVFFSVEATDGLHTTLCDVNITIRDVNNHAPQFLQKSYMASVVENTEVGLSILQVNATDLDTGVNAEIRYRIQQGSFDDFAINNQTGVVTISRKLDYDKRNTYQMEIVAADQGIPSLSGSASITISIINSNDKDPYFTPATQRAEVREDAEVGTSFYTLVALDPDVATSEALNFAATEPITAVDTDGNEITNSDDFKYLFSIDRTGKVSVNSKLDRSKLAVIRITTLVTDTTASTVQQGKGMLVITIIDVNELPPEFTAPWTPSSPKLHYTVHEEQQIGTVLTKLQAVDADSNIDEYRLEPNDYFEVNAATGLIQSIKRIDYEKIKEINLIATVTDTGVPQLTSTANIVVEVINTNDNDPVFYMNEYVFKVLENSPKGTVIGKIDAKDYDDGVFGEITYSLVGEQSKNFQIEQDSGIIIVINSTILDRETYSEISLTGIASDKGPVTTRKTSAVPISIIVLDVNDNSPIFSQSMYYASVASNAALYPPAAILQLHATDKDDGSFGDIKYFIKSDKDDLFTLDANSGILYPKRSLSGLKGKFVLQVEARDGLGTGPFSDNAEVVIDIQSINNHRPVITNPAQTNSSVEIHGTRIPEKYLVLVVKAYDNDTGDNGKIKYHLQVNNQIVQDTDDFSIDEGTGELRTTRSLDGKKQSKYEIILAVKDQGNPSFETLRFLTINLVDESEHRPEFPASSNPYRFFILENNNKDTRVGKVQAAMKDKHSNQNIYYYMLMGNENLSFYLDKTSGDLYTNKTLDREVIDTYNLYIQCSTKSEFHVSDAERAAFSIKSLDADSSVAKVQVVVLDENDNPPVFERKVYYAGVNAKSSLNQLVVVLNATDKDLGTNGTFGMIIVASNLYKYGNVKSTGSIVPSPFVVSRDGRLSTASYMAEYNQDHFELDIVAKEIEPPEREALAKVFVWIFNPEQLVRVILSRPPSEVHKEQNEIIVELQNATQKRIIIDEIRYHVDSMGRIRMDWCDMFFHAVDPSTQTIVPVDDILKVIDSHYDFLKDYYSGFAIENIVPAHSKFVEEEFDLALAGLVALLIVLFVGTISFLVLCCCLKHWTVSIPTEVRRKDALIKKQIVEDLSTTENPLWIEQKLKLYEEQELTMQVFSEPEINQSSPPLARRDSYETSQHGDNTYATIQPRNASQLGEIADYATLRNNSHPPSMYEFTGSTFQAPTREREGDFVAELI</sequence>
<keyword evidence="3 14" id="KW-0812">Transmembrane</keyword>
<feature type="chain" id="PRO_5040272593" evidence="15">
    <location>
        <begin position="30"/>
        <end position="1932"/>
    </location>
</feature>
<dbReference type="FunFam" id="2.60.40.60:FF:000098">
    <property type="entry name" value="cadherin-23 isoform X1"/>
    <property type="match status" value="1"/>
</dbReference>
<keyword evidence="8 14" id="KW-1133">Transmembrane helix</keyword>
<feature type="domain" description="Cadherin" evidence="16">
    <location>
        <begin position="134"/>
        <end position="246"/>
    </location>
</feature>
<organism evidence="17 18">
    <name type="scientific">Pseudolycoriella hygida</name>
    <dbReference type="NCBI Taxonomy" id="35572"/>
    <lineage>
        <taxon>Eukaryota</taxon>
        <taxon>Metazoa</taxon>
        <taxon>Ecdysozoa</taxon>
        <taxon>Arthropoda</taxon>
        <taxon>Hexapoda</taxon>
        <taxon>Insecta</taxon>
        <taxon>Pterygota</taxon>
        <taxon>Neoptera</taxon>
        <taxon>Endopterygota</taxon>
        <taxon>Diptera</taxon>
        <taxon>Nematocera</taxon>
        <taxon>Sciaroidea</taxon>
        <taxon>Sciaridae</taxon>
        <taxon>Pseudolycoriella</taxon>
    </lineage>
</organism>
<feature type="domain" description="Cadherin" evidence="16">
    <location>
        <begin position="774"/>
        <end position="877"/>
    </location>
</feature>
<dbReference type="Gene3D" id="2.60.40.60">
    <property type="entry name" value="Cadherins"/>
    <property type="match status" value="14"/>
</dbReference>
<dbReference type="FunFam" id="2.60.40.60:FF:000378">
    <property type="entry name" value="Cadherin-87A"/>
    <property type="match status" value="1"/>
</dbReference>
<feature type="region of interest" description="Disordered" evidence="13">
    <location>
        <begin position="1855"/>
        <end position="1883"/>
    </location>
</feature>
<dbReference type="PROSITE" id="PS50268">
    <property type="entry name" value="CADHERIN_2"/>
    <property type="match status" value="14"/>
</dbReference>
<feature type="compositionally biased region" description="Polar residues" evidence="13">
    <location>
        <begin position="1870"/>
        <end position="1883"/>
    </location>
</feature>
<dbReference type="GO" id="GO:0045296">
    <property type="term" value="F:cadherin binding"/>
    <property type="evidence" value="ECO:0007669"/>
    <property type="project" value="TreeGrafter"/>
</dbReference>
<feature type="transmembrane region" description="Helical" evidence="14">
    <location>
        <begin position="1773"/>
        <end position="1799"/>
    </location>
</feature>
<comment type="caution">
    <text evidence="17">The sequence shown here is derived from an EMBL/GenBank/DDBJ whole genome shotgun (WGS) entry which is preliminary data.</text>
</comment>
<keyword evidence="5" id="KW-0677">Repeat</keyword>
<keyword evidence="10" id="KW-0325">Glycoprotein</keyword>
<keyword evidence="2" id="KW-1003">Cell membrane</keyword>
<evidence type="ECO:0000256" key="14">
    <source>
        <dbReference type="SAM" id="Phobius"/>
    </source>
</evidence>
<dbReference type="FunFam" id="2.60.40.60:FF:000004">
    <property type="entry name" value="Protocadherin 1 gamma 2"/>
    <property type="match status" value="1"/>
</dbReference>
<dbReference type="GO" id="GO:0008013">
    <property type="term" value="F:beta-catenin binding"/>
    <property type="evidence" value="ECO:0007669"/>
    <property type="project" value="TreeGrafter"/>
</dbReference>
<evidence type="ECO:0000256" key="13">
    <source>
        <dbReference type="SAM" id="MobiDB-lite"/>
    </source>
</evidence>
<dbReference type="GO" id="GO:0009653">
    <property type="term" value="P:anatomical structure morphogenesis"/>
    <property type="evidence" value="ECO:0007669"/>
    <property type="project" value="UniProtKB-ARBA"/>
</dbReference>
<feature type="signal peptide" evidence="15">
    <location>
        <begin position="1"/>
        <end position="29"/>
    </location>
</feature>
<reference evidence="17" key="1">
    <citation type="submission" date="2022-07" db="EMBL/GenBank/DDBJ databases">
        <authorList>
            <person name="Trinca V."/>
            <person name="Uliana J.V.C."/>
            <person name="Torres T.T."/>
            <person name="Ward R.J."/>
            <person name="Monesi N."/>
        </authorList>
    </citation>
    <scope>NUCLEOTIDE SEQUENCE</scope>
    <source>
        <strain evidence="17">HSMRA1968</strain>
        <tissue evidence="17">Whole embryos</tissue>
    </source>
</reference>
<dbReference type="PANTHER" id="PTHR24027">
    <property type="entry name" value="CADHERIN-23"/>
    <property type="match status" value="1"/>
</dbReference>
<dbReference type="PANTHER" id="PTHR24027:SF442">
    <property type="entry name" value="PROTOCADHERIN-15 ISOFORM X1"/>
    <property type="match status" value="1"/>
</dbReference>
<gene>
    <name evidence="17" type="primary">Cad87A</name>
    <name evidence="17" type="ORF">Bhyg_15226</name>
</gene>
<keyword evidence="9 14" id="KW-0472">Membrane</keyword>
<dbReference type="GO" id="GO:0007156">
    <property type="term" value="P:homophilic cell adhesion via plasma membrane adhesion molecules"/>
    <property type="evidence" value="ECO:0007669"/>
    <property type="project" value="InterPro"/>
</dbReference>
<feature type="domain" description="Cadherin" evidence="16">
    <location>
        <begin position="1330"/>
        <end position="1429"/>
    </location>
</feature>
<dbReference type="PRINTS" id="PR00205">
    <property type="entry name" value="CADHERIN"/>
</dbReference>
<evidence type="ECO:0000256" key="9">
    <source>
        <dbReference type="ARBA" id="ARBA00023136"/>
    </source>
</evidence>
<evidence type="ECO:0000256" key="10">
    <source>
        <dbReference type="ARBA" id="ARBA00023180"/>
    </source>
</evidence>
<evidence type="ECO:0000256" key="7">
    <source>
        <dbReference type="ARBA" id="ARBA00022889"/>
    </source>
</evidence>
<feature type="domain" description="Cadherin" evidence="16">
    <location>
        <begin position="878"/>
        <end position="997"/>
    </location>
</feature>
<evidence type="ECO:0000256" key="4">
    <source>
        <dbReference type="ARBA" id="ARBA00022729"/>
    </source>
</evidence>
<dbReference type="FunFam" id="2.60.40.60:FF:000124">
    <property type="entry name" value="Cadherin-related family member 1"/>
    <property type="match status" value="1"/>
</dbReference>
<name>A0A9Q0MRG1_9DIPT</name>
<dbReference type="InterPro" id="IPR039808">
    <property type="entry name" value="Cadherin"/>
</dbReference>
<dbReference type="Proteomes" id="UP001151699">
    <property type="component" value="Chromosome C"/>
</dbReference>
<evidence type="ECO:0000256" key="6">
    <source>
        <dbReference type="ARBA" id="ARBA00022837"/>
    </source>
</evidence>
<feature type="domain" description="Cadherin" evidence="16">
    <location>
        <begin position="1004"/>
        <end position="1102"/>
    </location>
</feature>
<evidence type="ECO:0000256" key="5">
    <source>
        <dbReference type="ARBA" id="ARBA00022737"/>
    </source>
</evidence>
<dbReference type="InterPro" id="IPR020894">
    <property type="entry name" value="Cadherin_CS"/>
</dbReference>
<feature type="domain" description="Cadherin" evidence="16">
    <location>
        <begin position="360"/>
        <end position="472"/>
    </location>
</feature>
<feature type="domain" description="Cadherin" evidence="16">
    <location>
        <begin position="1211"/>
        <end position="1316"/>
    </location>
</feature>
<dbReference type="GO" id="GO:0016342">
    <property type="term" value="C:catenin complex"/>
    <property type="evidence" value="ECO:0007669"/>
    <property type="project" value="TreeGrafter"/>
</dbReference>
<dbReference type="GO" id="GO:0016477">
    <property type="term" value="P:cell migration"/>
    <property type="evidence" value="ECO:0007669"/>
    <property type="project" value="TreeGrafter"/>
</dbReference>
<dbReference type="CDD" id="cd11304">
    <property type="entry name" value="Cadherin_repeat"/>
    <property type="match status" value="14"/>
</dbReference>
<keyword evidence="4 15" id="KW-0732">Signal</keyword>
<dbReference type="FunFam" id="2.60.40.60:FF:000020">
    <property type="entry name" value="Dachsous cadherin-related 1b"/>
    <property type="match status" value="1"/>
</dbReference>
<dbReference type="InterPro" id="IPR002126">
    <property type="entry name" value="Cadherin-like_dom"/>
</dbReference>
<evidence type="ECO:0000256" key="12">
    <source>
        <dbReference type="PROSITE-ProRule" id="PRU00043"/>
    </source>
</evidence>
<dbReference type="FunFam" id="2.60.40.60:FF:000168">
    <property type="entry name" value="Cadherin-related family member 2"/>
    <property type="match status" value="1"/>
</dbReference>
<feature type="domain" description="Cadherin" evidence="16">
    <location>
        <begin position="669"/>
        <end position="773"/>
    </location>
</feature>
<accession>A0A9Q0MRG1</accession>
<evidence type="ECO:0000256" key="15">
    <source>
        <dbReference type="SAM" id="SignalP"/>
    </source>
</evidence>
<evidence type="ECO:0000256" key="8">
    <source>
        <dbReference type="ARBA" id="ARBA00022989"/>
    </source>
</evidence>
<evidence type="ECO:0000256" key="3">
    <source>
        <dbReference type="ARBA" id="ARBA00022692"/>
    </source>
</evidence>
<dbReference type="InterPro" id="IPR015919">
    <property type="entry name" value="Cadherin-like_sf"/>
</dbReference>
<keyword evidence="6 12" id="KW-0106">Calcium</keyword>
<feature type="domain" description="Cadherin" evidence="16">
    <location>
        <begin position="1103"/>
        <end position="1210"/>
    </location>
</feature>
<evidence type="ECO:0000256" key="1">
    <source>
        <dbReference type="ARBA" id="ARBA00004251"/>
    </source>
</evidence>
<dbReference type="FunFam" id="2.60.40.60:FF:000266">
    <property type="entry name" value="Cadherin 23"/>
    <property type="match status" value="1"/>
</dbReference>
<keyword evidence="18" id="KW-1185">Reference proteome</keyword>
<keyword evidence="7" id="KW-0130">Cell adhesion</keyword>
<comment type="subcellular location">
    <subcellularLocation>
        <location evidence="1">Cell membrane</location>
        <topology evidence="1">Single-pass type I membrane protein</topology>
    </subcellularLocation>
</comment>
<feature type="domain" description="Cadherin" evidence="16">
    <location>
        <begin position="29"/>
        <end position="133"/>
    </location>
</feature>
<feature type="domain" description="Cadherin" evidence="16">
    <location>
        <begin position="1432"/>
        <end position="1552"/>
    </location>
</feature>
<dbReference type="GO" id="GO:0060429">
    <property type="term" value="P:epithelium development"/>
    <property type="evidence" value="ECO:0007669"/>
    <property type="project" value="UniProtKB-ARBA"/>
</dbReference>
<dbReference type="GO" id="GO:0005509">
    <property type="term" value="F:calcium ion binding"/>
    <property type="evidence" value="ECO:0007669"/>
    <property type="project" value="UniProtKB-UniRule"/>
</dbReference>
<evidence type="ECO:0000256" key="11">
    <source>
        <dbReference type="ARBA" id="ARBA00059331"/>
    </source>
</evidence>
<feature type="domain" description="Cadherin" evidence="16">
    <location>
        <begin position="246"/>
        <end position="359"/>
    </location>
</feature>
<evidence type="ECO:0000259" key="16">
    <source>
        <dbReference type="PROSITE" id="PS50268"/>
    </source>
</evidence>
<evidence type="ECO:0000313" key="17">
    <source>
        <dbReference type="EMBL" id="KAJ6636635.1"/>
    </source>
</evidence>
<dbReference type="SUPFAM" id="SSF49313">
    <property type="entry name" value="Cadherin-like"/>
    <property type="match status" value="15"/>
</dbReference>
<comment type="function">
    <text evidence="11">Cadherins are calcium-dependent cell adhesion proteins. They preferentially interact with themselves in a homophilic manner in connecting cells.</text>
</comment>
<proteinExistence type="predicted"/>
<dbReference type="PROSITE" id="PS00232">
    <property type="entry name" value="CADHERIN_1"/>
    <property type="match status" value="4"/>
</dbReference>
<dbReference type="Pfam" id="PF00028">
    <property type="entry name" value="Cadherin"/>
    <property type="match status" value="8"/>
</dbReference>
<feature type="domain" description="Cadherin" evidence="16">
    <location>
        <begin position="1553"/>
        <end position="1676"/>
    </location>
</feature>
<dbReference type="OrthoDB" id="9990384at2759"/>